<organism evidence="7 8">
    <name type="scientific">Acidicapsa dinghuensis</name>
    <dbReference type="NCBI Taxonomy" id="2218256"/>
    <lineage>
        <taxon>Bacteria</taxon>
        <taxon>Pseudomonadati</taxon>
        <taxon>Acidobacteriota</taxon>
        <taxon>Terriglobia</taxon>
        <taxon>Terriglobales</taxon>
        <taxon>Acidobacteriaceae</taxon>
        <taxon>Acidicapsa</taxon>
    </lineage>
</organism>
<comment type="caution">
    <text evidence="7">The sequence shown here is derived from an EMBL/GenBank/DDBJ whole genome shotgun (WGS) entry which is preliminary data.</text>
</comment>
<comment type="subcellular location">
    <subcellularLocation>
        <location evidence="1">Membrane</location>
        <topology evidence="1">Multi-pass membrane protein</topology>
    </subcellularLocation>
</comment>
<dbReference type="RefSeq" id="WP_263336295.1">
    <property type="nucleotide sequence ID" value="NZ_JAGSYH010000003.1"/>
</dbReference>
<keyword evidence="4 5" id="KW-0472">Membrane</keyword>
<accession>A0ABW1EE87</accession>
<feature type="transmembrane region" description="Helical" evidence="5">
    <location>
        <begin position="207"/>
        <end position="225"/>
    </location>
</feature>
<evidence type="ECO:0000313" key="8">
    <source>
        <dbReference type="Proteomes" id="UP001596091"/>
    </source>
</evidence>
<sequence length="252" mass="27069">MSDISVPVMPGALDTPPLTQGQRVIYTFTAPSKTFKDIMRSTSWWLPFLLSVIFTYALFGAVGAKVGWQQVAENSIKQNPKQSEQFDKLTPDQRATQLKIAGMVTEGIFAVFPIISLISVAIIAGVLMATINFGFAGKASFWQVFAVVWYGGLPGLLKVVMGVAALFAGMAPESFNSQNFSGTNIGYYLSPDTAKPLLRLATSLDAVTIWTLVLYAIGISIVAGVKRSSGFVAVFAWWILIVLGGVGLAAIF</sequence>
<feature type="transmembrane region" description="Helical" evidence="5">
    <location>
        <begin position="44"/>
        <end position="64"/>
    </location>
</feature>
<evidence type="ECO:0000256" key="2">
    <source>
        <dbReference type="ARBA" id="ARBA00022692"/>
    </source>
</evidence>
<evidence type="ECO:0000256" key="4">
    <source>
        <dbReference type="ARBA" id="ARBA00023136"/>
    </source>
</evidence>
<feature type="transmembrane region" description="Helical" evidence="5">
    <location>
        <begin position="147"/>
        <end position="171"/>
    </location>
</feature>
<keyword evidence="3 5" id="KW-1133">Transmembrane helix</keyword>
<proteinExistence type="predicted"/>
<feature type="transmembrane region" description="Helical" evidence="5">
    <location>
        <begin position="108"/>
        <end position="135"/>
    </location>
</feature>
<gene>
    <name evidence="7" type="ORF">ACFPT7_10105</name>
</gene>
<protein>
    <submittedName>
        <fullName evidence="7">YIP1 family protein</fullName>
    </submittedName>
</protein>
<keyword evidence="2 5" id="KW-0812">Transmembrane</keyword>
<evidence type="ECO:0000313" key="7">
    <source>
        <dbReference type="EMBL" id="MFC5862642.1"/>
    </source>
</evidence>
<feature type="domain" description="Yip1" evidence="6">
    <location>
        <begin position="26"/>
        <end position="245"/>
    </location>
</feature>
<reference evidence="8" key="1">
    <citation type="journal article" date="2019" name="Int. J. Syst. Evol. Microbiol.">
        <title>The Global Catalogue of Microorganisms (GCM) 10K type strain sequencing project: providing services to taxonomists for standard genome sequencing and annotation.</title>
        <authorList>
            <consortium name="The Broad Institute Genomics Platform"/>
            <consortium name="The Broad Institute Genome Sequencing Center for Infectious Disease"/>
            <person name="Wu L."/>
            <person name="Ma J."/>
        </authorList>
    </citation>
    <scope>NUCLEOTIDE SEQUENCE [LARGE SCALE GENOMIC DNA]</scope>
    <source>
        <strain evidence="8">JCM 4087</strain>
    </source>
</reference>
<evidence type="ECO:0000256" key="3">
    <source>
        <dbReference type="ARBA" id="ARBA00022989"/>
    </source>
</evidence>
<keyword evidence="8" id="KW-1185">Reference proteome</keyword>
<dbReference type="Proteomes" id="UP001596091">
    <property type="component" value="Unassembled WGS sequence"/>
</dbReference>
<feature type="transmembrane region" description="Helical" evidence="5">
    <location>
        <begin position="232"/>
        <end position="251"/>
    </location>
</feature>
<name>A0ABW1EE87_9BACT</name>
<dbReference type="InterPro" id="IPR006977">
    <property type="entry name" value="Yip1_dom"/>
</dbReference>
<evidence type="ECO:0000256" key="1">
    <source>
        <dbReference type="ARBA" id="ARBA00004141"/>
    </source>
</evidence>
<evidence type="ECO:0000259" key="6">
    <source>
        <dbReference type="Pfam" id="PF04893"/>
    </source>
</evidence>
<dbReference type="EMBL" id="JBHSPH010000002">
    <property type="protein sequence ID" value="MFC5862642.1"/>
    <property type="molecule type" value="Genomic_DNA"/>
</dbReference>
<dbReference type="Pfam" id="PF04893">
    <property type="entry name" value="Yip1"/>
    <property type="match status" value="1"/>
</dbReference>
<evidence type="ECO:0000256" key="5">
    <source>
        <dbReference type="SAM" id="Phobius"/>
    </source>
</evidence>